<evidence type="ECO:0000259" key="4">
    <source>
        <dbReference type="Pfam" id="PF00557"/>
    </source>
</evidence>
<dbReference type="SUPFAM" id="SSF55920">
    <property type="entry name" value="Creatinase/aminopeptidase"/>
    <property type="match status" value="1"/>
</dbReference>
<evidence type="ECO:0000256" key="2">
    <source>
        <dbReference type="ARBA" id="ARBA00022723"/>
    </source>
</evidence>
<dbReference type="GO" id="GO:0046872">
    <property type="term" value="F:metal ion binding"/>
    <property type="evidence" value="ECO:0007669"/>
    <property type="project" value="UniProtKB-KW"/>
</dbReference>
<dbReference type="SUPFAM" id="SSF53092">
    <property type="entry name" value="Creatinase/prolidase N-terminal domain"/>
    <property type="match status" value="1"/>
</dbReference>
<dbReference type="GO" id="GO:0070006">
    <property type="term" value="F:metalloaminopeptidase activity"/>
    <property type="evidence" value="ECO:0007669"/>
    <property type="project" value="InterPro"/>
</dbReference>
<dbReference type="FunFam" id="3.90.230.10:FF:000009">
    <property type="entry name" value="xaa-Pro aminopeptidase 2"/>
    <property type="match status" value="1"/>
</dbReference>
<accession>A0A916RU35</accession>
<gene>
    <name evidence="7" type="ORF">GCM10011385_24430</name>
</gene>
<protein>
    <submittedName>
        <fullName evidence="7">Xaa-Pro aminopeptidase</fullName>
    </submittedName>
</protein>
<dbReference type="Proteomes" id="UP000636264">
    <property type="component" value="Unassembled WGS sequence"/>
</dbReference>
<evidence type="ECO:0000259" key="6">
    <source>
        <dbReference type="Pfam" id="PF16188"/>
    </source>
</evidence>
<comment type="caution">
    <text evidence="7">The sequence shown here is derived from an EMBL/GenBank/DDBJ whole genome shotgun (WGS) entry which is preliminary data.</text>
</comment>
<evidence type="ECO:0000259" key="5">
    <source>
        <dbReference type="Pfam" id="PF01321"/>
    </source>
</evidence>
<keyword evidence="8" id="KW-1185">Reference proteome</keyword>
<evidence type="ECO:0000256" key="1">
    <source>
        <dbReference type="ARBA" id="ARBA00008766"/>
    </source>
</evidence>
<dbReference type="GO" id="GO:0005737">
    <property type="term" value="C:cytoplasm"/>
    <property type="evidence" value="ECO:0007669"/>
    <property type="project" value="UniProtKB-ARBA"/>
</dbReference>
<dbReference type="InterPro" id="IPR050422">
    <property type="entry name" value="X-Pro_aminopeptidase_P"/>
</dbReference>
<keyword evidence="7" id="KW-0645">Protease</keyword>
<dbReference type="Gene3D" id="3.40.350.10">
    <property type="entry name" value="Creatinase/prolidase N-terminal domain"/>
    <property type="match status" value="2"/>
</dbReference>
<evidence type="ECO:0000256" key="3">
    <source>
        <dbReference type="ARBA" id="ARBA00022801"/>
    </source>
</evidence>
<dbReference type="PANTHER" id="PTHR43763">
    <property type="entry name" value="XAA-PRO AMINOPEPTIDASE 1"/>
    <property type="match status" value="1"/>
</dbReference>
<dbReference type="InterPro" id="IPR032416">
    <property type="entry name" value="Peptidase_M24_C"/>
</dbReference>
<dbReference type="EMBL" id="BMIF01000007">
    <property type="protein sequence ID" value="GGA69712.1"/>
    <property type="molecule type" value="Genomic_DNA"/>
</dbReference>
<dbReference type="InterPro" id="IPR036005">
    <property type="entry name" value="Creatinase/aminopeptidase-like"/>
</dbReference>
<reference evidence="7" key="1">
    <citation type="journal article" date="2014" name="Int. J. Syst. Evol. Microbiol.">
        <title>Complete genome sequence of Corynebacterium casei LMG S-19264T (=DSM 44701T), isolated from a smear-ripened cheese.</title>
        <authorList>
            <consortium name="US DOE Joint Genome Institute (JGI-PGF)"/>
            <person name="Walter F."/>
            <person name="Albersmeier A."/>
            <person name="Kalinowski J."/>
            <person name="Ruckert C."/>
        </authorList>
    </citation>
    <scope>NUCLEOTIDE SEQUENCE</scope>
    <source>
        <strain evidence="7">CGMCC 1.15320</strain>
    </source>
</reference>
<dbReference type="InterPro" id="IPR000587">
    <property type="entry name" value="Creatinase_N"/>
</dbReference>
<dbReference type="InterPro" id="IPR033740">
    <property type="entry name" value="Pept_M24B"/>
</dbReference>
<name>A0A916RU35_9HYPH</name>
<keyword evidence="3" id="KW-0378">Hydrolase</keyword>
<reference evidence="7" key="2">
    <citation type="submission" date="2020-09" db="EMBL/GenBank/DDBJ databases">
        <authorList>
            <person name="Sun Q."/>
            <person name="Zhou Y."/>
        </authorList>
    </citation>
    <scope>NUCLEOTIDE SEQUENCE</scope>
    <source>
        <strain evidence="7">CGMCC 1.15320</strain>
    </source>
</reference>
<feature type="domain" description="Peptidase M24 C-terminal" evidence="6">
    <location>
        <begin position="549"/>
        <end position="607"/>
    </location>
</feature>
<keyword evidence="2" id="KW-0479">Metal-binding</keyword>
<feature type="domain" description="Peptidase M24" evidence="4">
    <location>
        <begin position="322"/>
        <end position="537"/>
    </location>
</feature>
<comment type="similarity">
    <text evidence="1">Belongs to the peptidase M24B family.</text>
</comment>
<dbReference type="Pfam" id="PF16189">
    <property type="entry name" value="Creatinase_N_2"/>
    <property type="match status" value="1"/>
</dbReference>
<dbReference type="PANTHER" id="PTHR43763:SF6">
    <property type="entry name" value="XAA-PRO AMINOPEPTIDASE 1"/>
    <property type="match status" value="1"/>
</dbReference>
<evidence type="ECO:0000313" key="8">
    <source>
        <dbReference type="Proteomes" id="UP000636264"/>
    </source>
</evidence>
<dbReference type="RefSeq" id="WP_188721354.1">
    <property type="nucleotide sequence ID" value="NZ_BMIF01000007.1"/>
</dbReference>
<dbReference type="Pfam" id="PF01321">
    <property type="entry name" value="Creatinase_N"/>
    <property type="match status" value="1"/>
</dbReference>
<dbReference type="CDD" id="cd01085">
    <property type="entry name" value="APP"/>
    <property type="match status" value="1"/>
</dbReference>
<organism evidence="7 8">
    <name type="scientific">Nitratireductor aestuarii</name>
    <dbReference type="NCBI Taxonomy" id="1735103"/>
    <lineage>
        <taxon>Bacteria</taxon>
        <taxon>Pseudomonadati</taxon>
        <taxon>Pseudomonadota</taxon>
        <taxon>Alphaproteobacteria</taxon>
        <taxon>Hyphomicrobiales</taxon>
        <taxon>Phyllobacteriaceae</taxon>
        <taxon>Nitratireductor</taxon>
    </lineage>
</organism>
<evidence type="ECO:0000313" key="7">
    <source>
        <dbReference type="EMBL" id="GGA69712.1"/>
    </source>
</evidence>
<dbReference type="Pfam" id="PF00557">
    <property type="entry name" value="Peptidase_M24"/>
    <property type="match status" value="1"/>
</dbReference>
<dbReference type="InterPro" id="IPR029149">
    <property type="entry name" value="Creatin/AminoP/Spt16_N"/>
</dbReference>
<keyword evidence="7" id="KW-0031">Aminopeptidase</keyword>
<feature type="domain" description="Creatinase N-terminal" evidence="5">
    <location>
        <begin position="17"/>
        <end position="148"/>
    </location>
</feature>
<dbReference type="InterPro" id="IPR000994">
    <property type="entry name" value="Pept_M24"/>
</dbReference>
<dbReference type="AlphaFoldDB" id="A0A916RU35"/>
<dbReference type="Pfam" id="PF16188">
    <property type="entry name" value="Peptidase_M24_C"/>
    <property type="match status" value="1"/>
</dbReference>
<sequence>MFQSFKTTSDPSQAKPRLARLRALMAEEGLDALLVPRADQHQGEYVAPCSERLAWITGFTGSAGAAVILKDRAVLFVDGRYTVQAGEQTDPALFEVDSLVDNPPREWMKSNLSTGAKVGFDPWLHTVGEVRALQKALAKAGASAVPLKRNLIDAVWEDRPDEPVGPVIVHPLKYAGVAAEEKLATLAGKLKAEGVDHTVLTDPASLAWAFNIRGSDVPHTPLALGFVILSASAKPKLFLDERKLDQEAKAHLTSLAELYAPSALTTELAALAKAGAKVGLDENLAADLLREVVEENGGTVVHFADPAALPRAMKNETELAGTRKAHVRDGAAITEFLAWLDAQDAGSLTEIKVVEQLEAIRVKVGEAMQMPLKDISFGTICGEGPNAALPHYRVTEQSNRKSAPGELLLVDSGGQFFDGTTDITRTVAVGQPTEEMRKRFTLVLKGMIAISLLRFPEGTRGADIDAFARNALWRHGLDYNHGTGHGVGSYLSVHEGPQRIAKTGVTKLAPGMILSNEPGYYKPGHYGIRIENLIIVSPAEPVEGGDIPMHSFETLTLAPIDRRLIEPALLTEEERAWLNAYHRRVYQEISPLVAPETAKWLEQATAVI</sequence>
<proteinExistence type="inferred from homology"/>
<dbReference type="Gene3D" id="3.90.230.10">
    <property type="entry name" value="Creatinase/methionine aminopeptidase superfamily"/>
    <property type="match status" value="1"/>
</dbReference>